<dbReference type="EMBL" id="FMZE01000001">
    <property type="protein sequence ID" value="SDC24173.1"/>
    <property type="molecule type" value="Genomic_DNA"/>
</dbReference>
<dbReference type="SMART" id="SM00797">
    <property type="entry name" value="AHS2"/>
    <property type="match status" value="1"/>
</dbReference>
<dbReference type="RefSeq" id="WP_091797462.1">
    <property type="nucleotide sequence ID" value="NZ_CP016353.1"/>
</dbReference>
<reference evidence="1 2" key="1">
    <citation type="submission" date="2016-10" db="EMBL/GenBank/DDBJ databases">
        <authorList>
            <person name="de Groot N.N."/>
        </authorList>
    </citation>
    <scope>NUCLEOTIDE SEQUENCE [LARGE SCALE GENOMIC DNA]</scope>
    <source>
        <strain evidence="1 2">CGMCC 4.5506</strain>
    </source>
</reference>
<accession>A0A222VP94</accession>
<protein>
    <submittedName>
        <fullName evidence="1">Allophanate hydrolase subunit 2</fullName>
    </submittedName>
</protein>
<evidence type="ECO:0000313" key="1">
    <source>
        <dbReference type="EMBL" id="SDC24173.1"/>
    </source>
</evidence>
<keyword evidence="1" id="KW-0378">Hydrolase</keyword>
<name>A0A222VP94_9PSEU</name>
<dbReference type="Gene3D" id="2.40.100.10">
    <property type="entry name" value="Cyclophilin-like"/>
    <property type="match status" value="1"/>
</dbReference>
<gene>
    <name evidence="1" type="ORF">SAMN05421630_101946</name>
</gene>
<proteinExistence type="predicted"/>
<evidence type="ECO:0000313" key="2">
    <source>
        <dbReference type="Proteomes" id="UP000199494"/>
    </source>
</evidence>
<dbReference type="Pfam" id="PF02626">
    <property type="entry name" value="CT_A_B"/>
    <property type="match status" value="1"/>
</dbReference>
<dbReference type="KEGG" id="pmad:BAY61_12825"/>
<keyword evidence="2" id="KW-1185">Reference proteome</keyword>
<organism evidence="1 2">
    <name type="scientific">Prauserella marina</name>
    <dbReference type="NCBI Taxonomy" id="530584"/>
    <lineage>
        <taxon>Bacteria</taxon>
        <taxon>Bacillati</taxon>
        <taxon>Actinomycetota</taxon>
        <taxon>Actinomycetes</taxon>
        <taxon>Pseudonocardiales</taxon>
        <taxon>Pseudonocardiaceae</taxon>
        <taxon>Prauserella</taxon>
    </lineage>
</organism>
<dbReference type="InterPro" id="IPR052708">
    <property type="entry name" value="PxpC"/>
</dbReference>
<dbReference type="Proteomes" id="UP000199494">
    <property type="component" value="Unassembled WGS sequence"/>
</dbReference>
<sequence length="341" mass="35736">MSSGTSTATIVEATFATLQDEGRPSGASWGIAANGALDQFSYHYGNALVGNQVSVPSLETVMTDLAVAFSDEVIVAVTGASAEVTVGGLPARMNQALVVPAGGELAVRDIRDGVRCYVSIFGGFGELGGGRAFLGSVAPDRTLRYGLDLVAGLTLGCGPAGRLDVSGREYPFPVLSPPRPQSPAAGELGVLPGENRDLFERDADDIFDGDYVMTDKTDAVGSRLEGRIPRRRDTAEILSRALPIGSIEVPGGKELLVLNRGRGLSAGYPVVGVICTSSMNVLSQTRPGAAIRFVPITVAAARRLRSREAEIIQSARERMTRILDTPRVAGAATNDHKAGKR</sequence>
<dbReference type="PANTHER" id="PTHR43309:SF3">
    <property type="entry name" value="5-OXOPROLINASE SUBUNIT C"/>
    <property type="match status" value="1"/>
</dbReference>
<dbReference type="OrthoDB" id="9768696at2"/>
<dbReference type="PANTHER" id="PTHR43309">
    <property type="entry name" value="5-OXOPROLINASE SUBUNIT C"/>
    <property type="match status" value="1"/>
</dbReference>
<dbReference type="STRING" id="530584.SAMN05421630_101946"/>
<dbReference type="InterPro" id="IPR003778">
    <property type="entry name" value="CT_A_B"/>
</dbReference>
<dbReference type="AlphaFoldDB" id="A0A222VP94"/>
<dbReference type="InterPro" id="IPR029000">
    <property type="entry name" value="Cyclophilin-like_dom_sf"/>
</dbReference>
<dbReference type="GO" id="GO:0016787">
    <property type="term" value="F:hydrolase activity"/>
    <property type="evidence" value="ECO:0007669"/>
    <property type="project" value="UniProtKB-KW"/>
</dbReference>